<dbReference type="EMBL" id="JAHTGR010000035">
    <property type="protein sequence ID" value="MBV6325516.1"/>
    <property type="molecule type" value="Genomic_DNA"/>
</dbReference>
<dbReference type="EC" id="2.7.8.-" evidence="6"/>
<dbReference type="RefSeq" id="WP_217946410.1">
    <property type="nucleotide sequence ID" value="NZ_JAHTGR010000035.1"/>
</dbReference>
<evidence type="ECO:0000313" key="7">
    <source>
        <dbReference type="Proteomes" id="UP001155901"/>
    </source>
</evidence>
<dbReference type="AlphaFoldDB" id="A0AA41HF26"/>
<evidence type="ECO:0000313" key="6">
    <source>
        <dbReference type="EMBL" id="MCP2012695.1"/>
    </source>
</evidence>
<sequence>MVGARGLNGASADALPLALPERAAHVWLADPALISPERLVARHYHLLSAGEGERYRRFYFERDRHLYLAAHALLRLTLARYAALAPELIRFSQGRHGKPSAELPPPCVDITFNLSHTAGLVGCVIARGGDCGIDIERVRPIEDVQAIARPLFSPEELSRLSQGSASERLAYFFDIWTLKEAYAKATGRGIGDRLGGVSFTLGPQGPACHIDGVDAGGDWSFHRMAPTGEHVLALALRYAASAVTVRTLAL</sequence>
<gene>
    <name evidence="5" type="ORF">KVP70_31880</name>
    <name evidence="6" type="ORF">L1274_006466</name>
</gene>
<comment type="similarity">
    <text evidence="1">Belongs to the P-Pant transferase superfamily. Gsp/Sfp/HetI/AcpT family.</text>
</comment>
<dbReference type="Pfam" id="PF01648">
    <property type="entry name" value="ACPS"/>
    <property type="match status" value="1"/>
</dbReference>
<protein>
    <submittedName>
        <fullName evidence="5 6">4'-phosphopantetheinyl transferase</fullName>
        <ecNumber evidence="6">2.7.8.-</ecNumber>
    </submittedName>
</protein>
<dbReference type="GO" id="GO:0000287">
    <property type="term" value="F:magnesium ion binding"/>
    <property type="evidence" value="ECO:0007669"/>
    <property type="project" value="InterPro"/>
</dbReference>
<keyword evidence="8" id="KW-1185">Reference proteome</keyword>
<name>A0AA41HF26_9BURK</name>
<evidence type="ECO:0000259" key="3">
    <source>
        <dbReference type="Pfam" id="PF01648"/>
    </source>
</evidence>
<evidence type="ECO:0000256" key="2">
    <source>
        <dbReference type="ARBA" id="ARBA00022679"/>
    </source>
</evidence>
<dbReference type="InterPro" id="IPR055066">
    <property type="entry name" value="AASDHPPT_N"/>
</dbReference>
<reference evidence="6" key="2">
    <citation type="submission" date="2022-03" db="EMBL/GenBank/DDBJ databases">
        <title>Genome Encyclopedia of Bacteria and Archaea VI: Functional Genomics of Type Strains.</title>
        <authorList>
            <person name="Whitman W."/>
        </authorList>
    </citation>
    <scope>NUCLEOTIDE SEQUENCE</scope>
    <source>
        <strain evidence="6">HSC-15S17</strain>
    </source>
</reference>
<evidence type="ECO:0000313" key="5">
    <source>
        <dbReference type="EMBL" id="MBV6325516.1"/>
    </source>
</evidence>
<reference evidence="5" key="1">
    <citation type="submission" date="2021-07" db="EMBL/GenBank/DDBJ databases">
        <title>Characterization of violacein-producing bacteria and related species.</title>
        <authorList>
            <person name="Wilson H.S."/>
            <person name="De Leon M.E."/>
        </authorList>
    </citation>
    <scope>NUCLEOTIDE SEQUENCE</scope>
    <source>
        <strain evidence="5">HSC-15S17</strain>
    </source>
</reference>
<dbReference type="Proteomes" id="UP001162889">
    <property type="component" value="Unassembled WGS sequence"/>
</dbReference>
<feature type="domain" description="4'-phosphopantetheinyl transferase N-terminal" evidence="4">
    <location>
        <begin position="44"/>
        <end position="121"/>
    </location>
</feature>
<organism evidence="5 7">
    <name type="scientific">Duganella violaceipulchra</name>
    <dbReference type="NCBI Taxonomy" id="2849652"/>
    <lineage>
        <taxon>Bacteria</taxon>
        <taxon>Pseudomonadati</taxon>
        <taxon>Pseudomonadota</taxon>
        <taxon>Betaproteobacteria</taxon>
        <taxon>Burkholderiales</taxon>
        <taxon>Oxalobacteraceae</taxon>
        <taxon>Telluria group</taxon>
        <taxon>Duganella</taxon>
    </lineage>
</organism>
<evidence type="ECO:0000259" key="4">
    <source>
        <dbReference type="Pfam" id="PF22624"/>
    </source>
</evidence>
<keyword evidence="2 5" id="KW-0808">Transferase</keyword>
<dbReference type="Pfam" id="PF22624">
    <property type="entry name" value="AASDHPPT_N"/>
    <property type="match status" value="1"/>
</dbReference>
<feature type="domain" description="4'-phosphopantetheinyl transferase" evidence="3">
    <location>
        <begin position="131"/>
        <end position="234"/>
    </location>
</feature>
<dbReference type="Proteomes" id="UP001155901">
    <property type="component" value="Unassembled WGS sequence"/>
</dbReference>
<dbReference type="EMBL" id="JALJZU010000026">
    <property type="protein sequence ID" value="MCP2012695.1"/>
    <property type="molecule type" value="Genomic_DNA"/>
</dbReference>
<evidence type="ECO:0000256" key="1">
    <source>
        <dbReference type="ARBA" id="ARBA00010990"/>
    </source>
</evidence>
<comment type="caution">
    <text evidence="5">The sequence shown here is derived from an EMBL/GenBank/DDBJ whole genome shotgun (WGS) entry which is preliminary data.</text>
</comment>
<accession>A0AA41HF26</accession>
<dbReference type="InterPro" id="IPR050559">
    <property type="entry name" value="P-Pant_transferase_sf"/>
</dbReference>
<dbReference type="GO" id="GO:0019878">
    <property type="term" value="P:lysine biosynthetic process via aminoadipic acid"/>
    <property type="evidence" value="ECO:0007669"/>
    <property type="project" value="TreeGrafter"/>
</dbReference>
<dbReference type="PANTHER" id="PTHR12215">
    <property type="entry name" value="PHOSPHOPANTETHEINE TRANSFERASE"/>
    <property type="match status" value="1"/>
</dbReference>
<dbReference type="GO" id="GO:0008897">
    <property type="term" value="F:holo-[acyl-carrier-protein] synthase activity"/>
    <property type="evidence" value="ECO:0007669"/>
    <property type="project" value="InterPro"/>
</dbReference>
<dbReference type="PANTHER" id="PTHR12215:SF10">
    <property type="entry name" value="L-AMINOADIPATE-SEMIALDEHYDE DEHYDROGENASE-PHOSPHOPANTETHEINYL TRANSFERASE"/>
    <property type="match status" value="1"/>
</dbReference>
<proteinExistence type="inferred from homology"/>
<dbReference type="InterPro" id="IPR008278">
    <property type="entry name" value="4-PPantetheinyl_Trfase_dom"/>
</dbReference>
<evidence type="ECO:0000313" key="8">
    <source>
        <dbReference type="Proteomes" id="UP001162889"/>
    </source>
</evidence>
<dbReference type="GO" id="GO:0005829">
    <property type="term" value="C:cytosol"/>
    <property type="evidence" value="ECO:0007669"/>
    <property type="project" value="TreeGrafter"/>
</dbReference>